<dbReference type="PATRIC" id="fig|1172190.3.peg.1796"/>
<dbReference type="GO" id="GO:0000270">
    <property type="term" value="P:peptidoglycan metabolic process"/>
    <property type="evidence" value="ECO:0007669"/>
    <property type="project" value="InterPro"/>
</dbReference>
<proteinExistence type="inferred from homology"/>
<comment type="caution">
    <text evidence="4">The sequence shown here is derived from an EMBL/GenBank/DDBJ whole genome shotgun (WGS) entry which is preliminary data.</text>
</comment>
<organism evidence="4 5">
    <name type="scientific">Sulfurimonas hongkongensis</name>
    <dbReference type="NCBI Taxonomy" id="1172190"/>
    <lineage>
        <taxon>Bacteria</taxon>
        <taxon>Pseudomonadati</taxon>
        <taxon>Campylobacterota</taxon>
        <taxon>Epsilonproteobacteria</taxon>
        <taxon>Campylobacterales</taxon>
        <taxon>Sulfurimonadaceae</taxon>
        <taxon>Sulfurimonas</taxon>
    </lineage>
</organism>
<evidence type="ECO:0000259" key="3">
    <source>
        <dbReference type="Pfam" id="PF01464"/>
    </source>
</evidence>
<dbReference type="Gene3D" id="1.10.530.10">
    <property type="match status" value="1"/>
</dbReference>
<dbReference type="PROSITE" id="PS00922">
    <property type="entry name" value="TRANSGLYCOSYLASE"/>
    <property type="match status" value="1"/>
</dbReference>
<evidence type="ECO:0000256" key="2">
    <source>
        <dbReference type="SAM" id="SignalP"/>
    </source>
</evidence>
<reference evidence="4 5" key="1">
    <citation type="submission" date="2013-07" db="EMBL/GenBank/DDBJ databases">
        <title>Sulfurimonas hongkongensis AST-10 Genome Sequencing.</title>
        <authorList>
            <person name="Cai L."/>
            <person name="Zhang T."/>
        </authorList>
    </citation>
    <scope>NUCLEOTIDE SEQUENCE [LARGE SCALE GENOMIC DNA]</scope>
    <source>
        <strain evidence="4 5">AST-10</strain>
    </source>
</reference>
<dbReference type="AlphaFoldDB" id="T0KQ94"/>
<dbReference type="PANTHER" id="PTHR37423:SF2">
    <property type="entry name" value="MEMBRANE-BOUND LYTIC MUREIN TRANSGLYCOSYLASE C"/>
    <property type="match status" value="1"/>
</dbReference>
<dbReference type="OrthoDB" id="9781970at2"/>
<keyword evidence="5" id="KW-1185">Reference proteome</keyword>
<dbReference type="PANTHER" id="PTHR37423">
    <property type="entry name" value="SOLUBLE LYTIC MUREIN TRANSGLYCOSYLASE-RELATED"/>
    <property type="match status" value="1"/>
</dbReference>
<feature type="chain" id="PRO_5004566722" description="Transglycosylase SLT domain-containing protein" evidence="2">
    <location>
        <begin position="18"/>
        <end position="395"/>
    </location>
</feature>
<dbReference type="InterPro" id="IPR008258">
    <property type="entry name" value="Transglycosylase_SLT_dom_1"/>
</dbReference>
<keyword evidence="2" id="KW-0732">Signal</keyword>
<dbReference type="CDD" id="cd16893">
    <property type="entry name" value="LT_MltC_MltE"/>
    <property type="match status" value="1"/>
</dbReference>
<sequence>MYKNALLLVCLSSMLLAQNMQDFKKEQMQNFNSKTTEFDTYKKTQESEFEIYTKEQKRVYNEYKKGLEVFWDEPKLSTPKNWVSYEKDKQTRTDVDFENETITIEAIAKSQEEAKQKLQLALAKTITIDTKTLQDSDPLELKLKKIKKPSAVVDAQVKAEPILSTVIFEKTPSQKDVKEYVQKYVVYDDIKAKKSSKIEDAKVYTLNVTLPKDTMIKRSKVYYADVKEHAQKQKIPISLVFAVMQTESSFNPRARSHIPAYGLMQIVPKTAGIDTYNFLYNEKKLVSGTYLYNSTNNITMGSAYLHILYYRYLKDIKDPTSRLYCTIAAYNTGAGNVAWAFTKTYNMKKAAPLINEKKPKEVYNKLLKDLRFDEPKHYLKRVSSRMGSYHKLYGI</sequence>
<dbReference type="Proteomes" id="UP000015520">
    <property type="component" value="Unassembled WGS sequence"/>
</dbReference>
<dbReference type="RefSeq" id="WP_021288107.1">
    <property type="nucleotide sequence ID" value="NZ_AUPZ01000013.1"/>
</dbReference>
<feature type="signal peptide" evidence="2">
    <location>
        <begin position="1"/>
        <end position="17"/>
    </location>
</feature>
<name>T0KQ94_9BACT</name>
<dbReference type="GO" id="GO:0016020">
    <property type="term" value="C:membrane"/>
    <property type="evidence" value="ECO:0007669"/>
    <property type="project" value="InterPro"/>
</dbReference>
<dbReference type="SUPFAM" id="SSF53955">
    <property type="entry name" value="Lysozyme-like"/>
    <property type="match status" value="1"/>
</dbReference>
<dbReference type="STRING" id="1172190.M947_09295"/>
<dbReference type="eggNOG" id="COG0741">
    <property type="taxonomic scope" value="Bacteria"/>
</dbReference>
<dbReference type="Pfam" id="PF01464">
    <property type="entry name" value="SLT"/>
    <property type="match status" value="1"/>
</dbReference>
<evidence type="ECO:0000313" key="4">
    <source>
        <dbReference type="EMBL" id="EQB35468.1"/>
    </source>
</evidence>
<protein>
    <recommendedName>
        <fullName evidence="3">Transglycosylase SLT domain-containing protein</fullName>
    </recommendedName>
</protein>
<dbReference type="InterPro" id="IPR000189">
    <property type="entry name" value="Transglyc_AS"/>
</dbReference>
<dbReference type="GO" id="GO:0008933">
    <property type="term" value="F:peptidoglycan lytic transglycosylase activity"/>
    <property type="evidence" value="ECO:0007669"/>
    <property type="project" value="InterPro"/>
</dbReference>
<comment type="similarity">
    <text evidence="1">Belongs to the transglycosylase Slt family.</text>
</comment>
<gene>
    <name evidence="4" type="ORF">M947_09295</name>
</gene>
<dbReference type="EMBL" id="AUPZ01000013">
    <property type="protein sequence ID" value="EQB35468.1"/>
    <property type="molecule type" value="Genomic_DNA"/>
</dbReference>
<evidence type="ECO:0000256" key="1">
    <source>
        <dbReference type="ARBA" id="ARBA00007734"/>
    </source>
</evidence>
<evidence type="ECO:0000313" key="5">
    <source>
        <dbReference type="Proteomes" id="UP000015520"/>
    </source>
</evidence>
<dbReference type="InterPro" id="IPR023346">
    <property type="entry name" value="Lysozyme-like_dom_sf"/>
</dbReference>
<accession>T0KQ94</accession>
<feature type="domain" description="Transglycosylase SLT" evidence="3">
    <location>
        <begin position="227"/>
        <end position="349"/>
    </location>
</feature>